<protein>
    <submittedName>
        <fullName evidence="2">Uncharacterized protein</fullName>
    </submittedName>
</protein>
<organism evidence="2 3">
    <name type="scientific">Buddleja alternifolia</name>
    <dbReference type="NCBI Taxonomy" id="168488"/>
    <lineage>
        <taxon>Eukaryota</taxon>
        <taxon>Viridiplantae</taxon>
        <taxon>Streptophyta</taxon>
        <taxon>Embryophyta</taxon>
        <taxon>Tracheophyta</taxon>
        <taxon>Spermatophyta</taxon>
        <taxon>Magnoliopsida</taxon>
        <taxon>eudicotyledons</taxon>
        <taxon>Gunneridae</taxon>
        <taxon>Pentapetalae</taxon>
        <taxon>asterids</taxon>
        <taxon>lamiids</taxon>
        <taxon>Lamiales</taxon>
        <taxon>Scrophulariaceae</taxon>
        <taxon>Buddlejeae</taxon>
        <taxon>Buddleja</taxon>
    </lineage>
</organism>
<evidence type="ECO:0000256" key="1">
    <source>
        <dbReference type="SAM" id="MobiDB-lite"/>
    </source>
</evidence>
<dbReference type="Proteomes" id="UP000826271">
    <property type="component" value="Unassembled WGS sequence"/>
</dbReference>
<feature type="compositionally biased region" description="Basic and acidic residues" evidence="1">
    <location>
        <begin position="65"/>
        <end position="77"/>
    </location>
</feature>
<feature type="region of interest" description="Disordered" evidence="1">
    <location>
        <begin position="44"/>
        <end position="77"/>
    </location>
</feature>
<evidence type="ECO:0000313" key="3">
    <source>
        <dbReference type="Proteomes" id="UP000826271"/>
    </source>
</evidence>
<accession>A0AAV6XYU4</accession>
<evidence type="ECO:0000313" key="2">
    <source>
        <dbReference type="EMBL" id="KAG8385801.1"/>
    </source>
</evidence>
<dbReference type="EMBL" id="WHWC01000003">
    <property type="protein sequence ID" value="KAG8385801.1"/>
    <property type="molecule type" value="Genomic_DNA"/>
</dbReference>
<keyword evidence="3" id="KW-1185">Reference proteome</keyword>
<sequence length="77" mass="8750">MARLLKVEGILFGVLVICSLLLVQTAETRYITYDALRRGNSIDPPLERENGAPEMSTVYSTNFQKMDKRKNETSLKD</sequence>
<comment type="caution">
    <text evidence="2">The sequence shown here is derived from an EMBL/GenBank/DDBJ whole genome shotgun (WGS) entry which is preliminary data.</text>
</comment>
<dbReference type="AlphaFoldDB" id="A0AAV6XYU4"/>
<name>A0AAV6XYU4_9LAMI</name>
<reference evidence="2" key="1">
    <citation type="submission" date="2019-10" db="EMBL/GenBank/DDBJ databases">
        <authorList>
            <person name="Zhang R."/>
            <person name="Pan Y."/>
            <person name="Wang J."/>
            <person name="Ma R."/>
            <person name="Yu S."/>
        </authorList>
    </citation>
    <scope>NUCLEOTIDE SEQUENCE</scope>
    <source>
        <strain evidence="2">LA-IB0</strain>
        <tissue evidence="2">Leaf</tissue>
    </source>
</reference>
<proteinExistence type="predicted"/>
<gene>
    <name evidence="2" type="ORF">BUALT_Bualt03G0083000</name>
</gene>